<gene>
    <name evidence="2" type="ORF">GOBAR_AA25492</name>
</gene>
<feature type="region of interest" description="Disordered" evidence="1">
    <location>
        <begin position="1"/>
        <end position="27"/>
    </location>
</feature>
<feature type="compositionally biased region" description="Basic and acidic residues" evidence="1">
    <location>
        <begin position="222"/>
        <end position="234"/>
    </location>
</feature>
<protein>
    <submittedName>
        <fullName evidence="2">Uncharacterized protein</fullName>
    </submittedName>
</protein>
<dbReference type="Proteomes" id="UP000239757">
    <property type="component" value="Unassembled WGS sequence"/>
</dbReference>
<accession>A0A2P5WVT7</accession>
<organism evidence="2 3">
    <name type="scientific">Gossypium barbadense</name>
    <name type="common">Sea Island cotton</name>
    <name type="synonym">Hibiscus barbadensis</name>
    <dbReference type="NCBI Taxonomy" id="3634"/>
    <lineage>
        <taxon>Eukaryota</taxon>
        <taxon>Viridiplantae</taxon>
        <taxon>Streptophyta</taxon>
        <taxon>Embryophyta</taxon>
        <taxon>Tracheophyta</taxon>
        <taxon>Spermatophyta</taxon>
        <taxon>Magnoliopsida</taxon>
        <taxon>eudicotyledons</taxon>
        <taxon>Gunneridae</taxon>
        <taxon>Pentapetalae</taxon>
        <taxon>rosids</taxon>
        <taxon>malvids</taxon>
        <taxon>Malvales</taxon>
        <taxon>Malvaceae</taxon>
        <taxon>Malvoideae</taxon>
        <taxon>Gossypium</taxon>
    </lineage>
</organism>
<evidence type="ECO:0000313" key="3">
    <source>
        <dbReference type="Proteomes" id="UP000239757"/>
    </source>
</evidence>
<dbReference type="AlphaFoldDB" id="A0A2P5WVT7"/>
<name>A0A2P5WVT7_GOSBA</name>
<dbReference type="EMBL" id="KZ666344">
    <property type="protein sequence ID" value="PPR95179.1"/>
    <property type="molecule type" value="Genomic_DNA"/>
</dbReference>
<proteinExistence type="predicted"/>
<reference evidence="2 3" key="1">
    <citation type="submission" date="2015-01" db="EMBL/GenBank/DDBJ databases">
        <title>Genome of allotetraploid Gossypium barbadense reveals genomic plasticity and fiber elongation in cotton evolution.</title>
        <authorList>
            <person name="Chen X."/>
            <person name="Liu X."/>
            <person name="Zhao B."/>
            <person name="Zheng H."/>
            <person name="Hu Y."/>
            <person name="Lu G."/>
            <person name="Yang C."/>
            <person name="Chen J."/>
            <person name="Shan C."/>
            <person name="Zhang L."/>
            <person name="Zhou Y."/>
            <person name="Wang L."/>
            <person name="Guo W."/>
            <person name="Bai Y."/>
            <person name="Ruan J."/>
            <person name="Shangguan X."/>
            <person name="Mao Y."/>
            <person name="Jiang J."/>
            <person name="Zhu Y."/>
            <person name="Lei J."/>
            <person name="Kang H."/>
            <person name="Chen S."/>
            <person name="He X."/>
            <person name="Wang R."/>
            <person name="Wang Y."/>
            <person name="Chen J."/>
            <person name="Wang L."/>
            <person name="Yu S."/>
            <person name="Wang B."/>
            <person name="Wei J."/>
            <person name="Song S."/>
            <person name="Lu X."/>
            <person name="Gao Z."/>
            <person name="Gu W."/>
            <person name="Deng X."/>
            <person name="Ma D."/>
            <person name="Wang S."/>
            <person name="Liang W."/>
            <person name="Fang L."/>
            <person name="Cai C."/>
            <person name="Zhu X."/>
            <person name="Zhou B."/>
            <person name="Zhang Y."/>
            <person name="Chen Z."/>
            <person name="Xu S."/>
            <person name="Zhu R."/>
            <person name="Wang S."/>
            <person name="Zhang T."/>
            <person name="Zhao G."/>
        </authorList>
    </citation>
    <scope>NUCLEOTIDE SEQUENCE [LARGE SCALE GENOMIC DNA]</scope>
    <source>
        <strain evidence="3">cv. Xinhai21</strain>
        <tissue evidence="2">Leaf</tissue>
    </source>
</reference>
<evidence type="ECO:0000256" key="1">
    <source>
        <dbReference type="SAM" id="MobiDB-lite"/>
    </source>
</evidence>
<sequence>MSSSHGKKAAVHASKKRKGVSSSSGPTMGVRHPFLRFPIRPQEKLFQILWARPLIMDRCIDWAATIMTNYDDLGTIQFRLGGLICQLSVPKFSMVLGLYMVEFKKENELHALTRHIHFFPSKCWHTLALGTASYNPSRSKASVLPPSLRKGVISIGLYVTQLARHFGLLSTAAQESSLTLIGQMSPQGISSILSMRMIKKRQGTYPPQYHLAQSTEEEAYKDIPDDVPPQHEDPPTQPPPPSRPVHAVASYADISERLTRFEQQCFQQFDNIDATLQQICQHLRISSPVPPREPSSDEDV</sequence>
<feature type="region of interest" description="Disordered" evidence="1">
    <location>
        <begin position="222"/>
        <end position="245"/>
    </location>
</feature>
<evidence type="ECO:0000313" key="2">
    <source>
        <dbReference type="EMBL" id="PPR95179.1"/>
    </source>
</evidence>
<feature type="compositionally biased region" description="Basic residues" evidence="1">
    <location>
        <begin position="1"/>
        <end position="19"/>
    </location>
</feature>